<proteinExistence type="predicted"/>
<evidence type="ECO:0000313" key="2">
    <source>
        <dbReference type="EMBL" id="PYI66083.1"/>
    </source>
</evidence>
<dbReference type="Gene3D" id="1.10.10.10">
    <property type="entry name" value="Winged helix-like DNA-binding domain superfamily/Winged helix DNA-binding domain"/>
    <property type="match status" value="1"/>
</dbReference>
<dbReference type="SUPFAM" id="SSF46894">
    <property type="entry name" value="C-terminal effector domain of the bipartite response regulators"/>
    <property type="match status" value="1"/>
</dbReference>
<dbReference type="Pfam" id="PF00196">
    <property type="entry name" value="GerE"/>
    <property type="match status" value="1"/>
</dbReference>
<comment type="caution">
    <text evidence="2">The sequence shown here is derived from an EMBL/GenBank/DDBJ whole genome shotgun (WGS) entry which is preliminary data.</text>
</comment>
<dbReference type="InterPro" id="IPR016032">
    <property type="entry name" value="Sig_transdc_resp-reg_C-effctor"/>
</dbReference>
<accession>A0A2V5L8U4</accession>
<reference evidence="2 3" key="1">
    <citation type="submission" date="2018-05" db="EMBL/GenBank/DDBJ databases">
        <title>Genetic diversity of glacier-inhabiting Cryobacterium bacteria in China and description of Cryobacterium mengkeensis sp. nov. and Arthrobacter glacialis sp. nov.</title>
        <authorList>
            <person name="Liu Q."/>
            <person name="Xin Y.-H."/>
        </authorList>
    </citation>
    <scope>NUCLEOTIDE SEQUENCE [LARGE SCALE GENOMIC DNA]</scope>
    <source>
        <strain evidence="2 3">LI2</strain>
    </source>
</reference>
<dbReference type="InterPro" id="IPR000792">
    <property type="entry name" value="Tscrpt_reg_LuxR_C"/>
</dbReference>
<dbReference type="InterPro" id="IPR036388">
    <property type="entry name" value="WH-like_DNA-bd_sf"/>
</dbReference>
<dbReference type="SMART" id="SM00421">
    <property type="entry name" value="HTH_LUXR"/>
    <property type="match status" value="1"/>
</dbReference>
<dbReference type="OrthoDB" id="9815744at2"/>
<dbReference type="GO" id="GO:0006355">
    <property type="term" value="P:regulation of DNA-templated transcription"/>
    <property type="evidence" value="ECO:0007669"/>
    <property type="project" value="InterPro"/>
</dbReference>
<keyword evidence="3" id="KW-1185">Reference proteome</keyword>
<evidence type="ECO:0000259" key="1">
    <source>
        <dbReference type="SMART" id="SM00421"/>
    </source>
</evidence>
<protein>
    <submittedName>
        <fullName evidence="2">LuxR family transcriptional regulator</fullName>
    </submittedName>
</protein>
<gene>
    <name evidence="2" type="ORF">CVV68_15985</name>
</gene>
<dbReference type="EMBL" id="QJVD01000018">
    <property type="protein sequence ID" value="PYI66083.1"/>
    <property type="molecule type" value="Genomic_DNA"/>
</dbReference>
<name>A0A2V5L8U4_9MICC</name>
<dbReference type="GO" id="GO:0003677">
    <property type="term" value="F:DNA binding"/>
    <property type="evidence" value="ECO:0007669"/>
    <property type="project" value="InterPro"/>
</dbReference>
<sequence>MASNWAVSRSQDRVKALAREHLDSHAYRAAVRQELRALAGHDGWVWLLADPCTTVGIAPMAETPCPRELPLLIALKYQTQVNRWTELAAGPSPAVSLKFATGGDPARSELWERLLCRYGIVDVLSVAFADRWGLWGWLDLWRGPGSHDFSVEEVRYMAAMAAVVTAGLRECSAREFQGPGNEGPGGNATGHRQAVLVLADDLSIVSQTESAGPWLDLLQRGPAPHQGIPAEVLNVAAQLLAVERGVDAHPARSCLHVGNGVWASLVAARMTTAVSGTPAPIAVTIQDCLPAERMAVFELSFALSPREGQLLELSASGLDTASLARELAVSRYTVQDQFKSLFGKCSVQSRGALVAMARGPLAPAGSWAEG</sequence>
<feature type="domain" description="HTH luxR-type" evidence="1">
    <location>
        <begin position="300"/>
        <end position="357"/>
    </location>
</feature>
<evidence type="ECO:0000313" key="3">
    <source>
        <dbReference type="Proteomes" id="UP000247832"/>
    </source>
</evidence>
<dbReference type="RefSeq" id="WP_110501990.1">
    <property type="nucleotide sequence ID" value="NZ_QJVD01000018.1"/>
</dbReference>
<dbReference type="PRINTS" id="PR00038">
    <property type="entry name" value="HTHLUXR"/>
</dbReference>
<dbReference type="AlphaFoldDB" id="A0A2V5L8U4"/>
<dbReference type="Proteomes" id="UP000247832">
    <property type="component" value="Unassembled WGS sequence"/>
</dbReference>
<organism evidence="2 3">
    <name type="scientific">Arthrobacter livingstonensis</name>
    <dbReference type="NCBI Taxonomy" id="670078"/>
    <lineage>
        <taxon>Bacteria</taxon>
        <taxon>Bacillati</taxon>
        <taxon>Actinomycetota</taxon>
        <taxon>Actinomycetes</taxon>
        <taxon>Micrococcales</taxon>
        <taxon>Micrococcaceae</taxon>
        <taxon>Arthrobacter</taxon>
    </lineage>
</organism>